<dbReference type="GO" id="GO:0016787">
    <property type="term" value="F:hydrolase activity"/>
    <property type="evidence" value="ECO:0007669"/>
    <property type="project" value="UniProtKB-KW"/>
</dbReference>
<dbReference type="InterPro" id="IPR017853">
    <property type="entry name" value="GH"/>
</dbReference>
<dbReference type="Pfam" id="PF16141">
    <property type="entry name" value="GH18_BT1044-like"/>
    <property type="match status" value="1"/>
</dbReference>
<dbReference type="Gene3D" id="3.20.20.80">
    <property type="entry name" value="Glycosidases"/>
    <property type="match status" value="1"/>
</dbReference>
<sequence>AYSSYGDSDLQSRFNNAYSNGWKPEQYIFTENFESLWKSGGTTDYCDKDGNIMNSLQGMARFNPEQGRKGGCGTYHMEYEYAHNPEYKYLRQAIQIMNPANHNN</sequence>
<dbReference type="InterPro" id="IPR032320">
    <property type="entry name" value="GH18_BT1044-like"/>
</dbReference>
<protein>
    <submittedName>
        <fullName evidence="1">Glycoside hydrolase family 18</fullName>
    </submittedName>
</protein>
<evidence type="ECO:0000313" key="2">
    <source>
        <dbReference type="Proteomes" id="UP000718012"/>
    </source>
</evidence>
<name>A0A921K375_9BACT</name>
<feature type="non-terminal residue" evidence="1">
    <location>
        <position position="1"/>
    </location>
</feature>
<accession>A0A921K375</accession>
<dbReference type="SUPFAM" id="SSF51445">
    <property type="entry name" value="(Trans)glycosidases"/>
    <property type="match status" value="1"/>
</dbReference>
<proteinExistence type="predicted"/>
<reference evidence="1" key="1">
    <citation type="journal article" date="2021" name="PeerJ">
        <title>Extensive microbial diversity within the chicken gut microbiome revealed by metagenomics and culture.</title>
        <authorList>
            <person name="Gilroy R."/>
            <person name="Ravi A."/>
            <person name="Getino M."/>
            <person name="Pursley I."/>
            <person name="Horton D.L."/>
            <person name="Alikhan N.F."/>
            <person name="Baker D."/>
            <person name="Gharbi K."/>
            <person name="Hall N."/>
            <person name="Watson M."/>
            <person name="Adriaenssens E.M."/>
            <person name="Foster-Nyarko E."/>
            <person name="Jarju S."/>
            <person name="Secka A."/>
            <person name="Antonio M."/>
            <person name="Oren A."/>
            <person name="Chaudhuri R.R."/>
            <person name="La Ragione R."/>
            <person name="Hildebrand F."/>
            <person name="Pallen M.J."/>
        </authorList>
    </citation>
    <scope>NUCLEOTIDE SEQUENCE</scope>
    <source>
        <strain evidence="1">CHK165-8395</strain>
    </source>
</reference>
<gene>
    <name evidence="1" type="ORF">K8U81_06420</name>
</gene>
<keyword evidence="1" id="KW-0378">Hydrolase</keyword>
<reference evidence="1" key="2">
    <citation type="submission" date="2021-09" db="EMBL/GenBank/DDBJ databases">
        <authorList>
            <person name="Gilroy R."/>
        </authorList>
    </citation>
    <scope>NUCLEOTIDE SEQUENCE</scope>
    <source>
        <strain evidence="1">CHK165-8395</strain>
    </source>
</reference>
<organism evidence="1 2">
    <name type="scientific">Phocaeicola coprocola</name>
    <dbReference type="NCBI Taxonomy" id="310298"/>
    <lineage>
        <taxon>Bacteria</taxon>
        <taxon>Pseudomonadati</taxon>
        <taxon>Bacteroidota</taxon>
        <taxon>Bacteroidia</taxon>
        <taxon>Bacteroidales</taxon>
        <taxon>Bacteroidaceae</taxon>
        <taxon>Phocaeicola</taxon>
    </lineage>
</organism>
<dbReference type="EMBL" id="DYXD01000143">
    <property type="protein sequence ID" value="HJF07811.1"/>
    <property type="molecule type" value="Genomic_DNA"/>
</dbReference>
<dbReference type="Proteomes" id="UP000718012">
    <property type="component" value="Unassembled WGS sequence"/>
</dbReference>
<dbReference type="AlphaFoldDB" id="A0A921K375"/>
<comment type="caution">
    <text evidence="1">The sequence shown here is derived from an EMBL/GenBank/DDBJ whole genome shotgun (WGS) entry which is preliminary data.</text>
</comment>
<evidence type="ECO:0000313" key="1">
    <source>
        <dbReference type="EMBL" id="HJF07811.1"/>
    </source>
</evidence>